<dbReference type="GO" id="GO:0030288">
    <property type="term" value="C:outer membrane-bounded periplasmic space"/>
    <property type="evidence" value="ECO:0007669"/>
    <property type="project" value="InterPro"/>
</dbReference>
<dbReference type="InterPro" id="IPR058136">
    <property type="entry name" value="AmpC"/>
</dbReference>
<dbReference type="GO" id="GO:0008800">
    <property type="term" value="F:beta-lactamase activity"/>
    <property type="evidence" value="ECO:0007669"/>
    <property type="project" value="UniProtKB-UniRule"/>
</dbReference>
<sequence length="388" mass="41236">MAALLRAVGAVLVAAIALVSTASQAAGSPDAVQAAVDRAFRPLLEQYDVPGMAVAVTVDGRRYFVDYGLAANPGGPAVSRHTLFEIGSVSKAFTATLASYAQATGALSLDAHPSAYLPELRGSAVDAATLRDLGTYTAGGLPLQFPDTVTDDAGMLAYFREWSPTAAPGEIRRYSNPSIGLLGHLTSRAMRGDFADLMQAQVFSRLGLSSTYIHVPDSAMDRYAWGYDKANEPTRVSPGVFDAEAYGIKTSAADLIGFIEANIAPHRFDQSLQRAIEGTHVGYSRVRDMVQGLGWERYPYPVSLDVLLAGNSSTMAMEPQPALPIAPGRLPDGPALFNKTGSTDGFGSYALFVPDRQIGIVMLANKNFPIPARVTAAHAVLQELEARR</sequence>
<feature type="domain" description="Beta-lactamase-related" evidence="7">
    <location>
        <begin position="36"/>
        <end position="383"/>
    </location>
</feature>
<keyword evidence="3 5" id="KW-0378">Hydrolase</keyword>
<evidence type="ECO:0000256" key="3">
    <source>
        <dbReference type="ARBA" id="ARBA00022801"/>
    </source>
</evidence>
<evidence type="ECO:0000313" key="9">
    <source>
        <dbReference type="Proteomes" id="UP000070612"/>
    </source>
</evidence>
<dbReference type="NCBIfam" id="NF033085">
    <property type="entry name" value="bla_class_C"/>
    <property type="match status" value="1"/>
</dbReference>
<reference evidence="8 9" key="1">
    <citation type="submission" date="2015-07" db="EMBL/GenBank/DDBJ databases">
        <title>A draft genome sequence of Mycobacterium wolinskyi.</title>
        <authorList>
            <person name="de Man T.J."/>
            <person name="Perry K.A."/>
            <person name="Coulliette A.D."/>
            <person name="Jensen B."/>
            <person name="Toney N.C."/>
            <person name="Limbago B.M."/>
            <person name="Noble-Wang J."/>
        </authorList>
    </citation>
    <scope>NUCLEOTIDE SEQUENCE [LARGE SCALE GENOMIC DNA]</scope>
    <source>
        <strain evidence="8 9">CDC_01</strain>
    </source>
</reference>
<keyword evidence="8" id="KW-0645">Protease</keyword>
<dbReference type="InterPro" id="IPR001466">
    <property type="entry name" value="Beta-lactam-related"/>
</dbReference>
<keyword evidence="8" id="KW-0121">Carboxypeptidase</keyword>
<dbReference type="InterPro" id="IPR012338">
    <property type="entry name" value="Beta-lactam/transpept-like"/>
</dbReference>
<dbReference type="Gene3D" id="3.40.710.10">
    <property type="entry name" value="DD-peptidase/beta-lactamase superfamily"/>
    <property type="match status" value="1"/>
</dbReference>
<dbReference type="PANTHER" id="PTHR46825:SF8">
    <property type="entry name" value="BETA-LACTAMASE-RELATED"/>
    <property type="match status" value="1"/>
</dbReference>
<dbReference type="PATRIC" id="fig|59750.3.peg.3476"/>
<evidence type="ECO:0000256" key="4">
    <source>
        <dbReference type="ARBA" id="ARBA00023251"/>
    </source>
</evidence>
<dbReference type="Proteomes" id="UP000070612">
    <property type="component" value="Unassembled WGS sequence"/>
</dbReference>
<dbReference type="STRING" id="59750.AWC31_10530"/>
<dbReference type="GO" id="GO:0004180">
    <property type="term" value="F:carboxypeptidase activity"/>
    <property type="evidence" value="ECO:0007669"/>
    <property type="project" value="UniProtKB-KW"/>
</dbReference>
<dbReference type="AlphaFoldDB" id="A0A132PF12"/>
<evidence type="ECO:0000313" key="8">
    <source>
        <dbReference type="EMBL" id="KWX20928.1"/>
    </source>
</evidence>
<evidence type="ECO:0000256" key="2">
    <source>
        <dbReference type="ARBA" id="ARBA00007840"/>
    </source>
</evidence>
<feature type="signal peptide" evidence="6">
    <location>
        <begin position="1"/>
        <end position="25"/>
    </location>
</feature>
<accession>A0A132PF12</accession>
<dbReference type="InterPro" id="IPR001586">
    <property type="entry name" value="Beta-lactam_class-C_AS"/>
</dbReference>
<feature type="chain" id="PRO_5007453219" description="Beta-lactamase" evidence="6">
    <location>
        <begin position="26"/>
        <end position="388"/>
    </location>
</feature>
<dbReference type="EMBL" id="LGTW01000023">
    <property type="protein sequence ID" value="KWX20928.1"/>
    <property type="molecule type" value="Genomic_DNA"/>
</dbReference>
<comment type="caution">
    <text evidence="8">The sequence shown here is derived from an EMBL/GenBank/DDBJ whole genome shotgun (WGS) entry which is preliminary data.</text>
</comment>
<dbReference type="SUPFAM" id="SSF56601">
    <property type="entry name" value="beta-lactamase/transpeptidase-like"/>
    <property type="match status" value="1"/>
</dbReference>
<dbReference type="GO" id="GO:0017001">
    <property type="term" value="P:antibiotic catabolic process"/>
    <property type="evidence" value="ECO:0007669"/>
    <property type="project" value="InterPro"/>
</dbReference>
<dbReference type="RefSeq" id="WP_067855799.1">
    <property type="nucleotide sequence ID" value="NZ_LGTW01000023.1"/>
</dbReference>
<keyword evidence="9" id="KW-1185">Reference proteome</keyword>
<keyword evidence="4 5" id="KW-0046">Antibiotic resistance</keyword>
<organism evidence="8 9">
    <name type="scientific">Mycolicibacterium wolinskyi</name>
    <dbReference type="NCBI Taxonomy" id="59750"/>
    <lineage>
        <taxon>Bacteria</taxon>
        <taxon>Bacillati</taxon>
        <taxon>Actinomycetota</taxon>
        <taxon>Actinomycetes</taxon>
        <taxon>Mycobacteriales</taxon>
        <taxon>Mycobacteriaceae</taxon>
        <taxon>Mycolicibacterium</taxon>
    </lineage>
</organism>
<evidence type="ECO:0000256" key="6">
    <source>
        <dbReference type="SAM" id="SignalP"/>
    </source>
</evidence>
<dbReference type="GO" id="GO:0046677">
    <property type="term" value="P:response to antibiotic"/>
    <property type="evidence" value="ECO:0007669"/>
    <property type="project" value="UniProtKB-UniRule"/>
</dbReference>
<evidence type="ECO:0000256" key="5">
    <source>
        <dbReference type="RuleBase" id="RU361140"/>
    </source>
</evidence>
<dbReference type="SMR" id="A0A132PF12"/>
<dbReference type="InterPro" id="IPR050491">
    <property type="entry name" value="AmpC-like"/>
</dbReference>
<proteinExistence type="inferred from homology"/>
<dbReference type="PROSITE" id="PS00336">
    <property type="entry name" value="BETA_LACTAMASE_C"/>
    <property type="match status" value="1"/>
</dbReference>
<evidence type="ECO:0000256" key="1">
    <source>
        <dbReference type="ARBA" id="ARBA00001526"/>
    </source>
</evidence>
<dbReference type="Pfam" id="PF00144">
    <property type="entry name" value="Beta-lactamase"/>
    <property type="match status" value="1"/>
</dbReference>
<dbReference type="PANTHER" id="PTHR46825">
    <property type="entry name" value="D-ALANYL-D-ALANINE-CARBOXYPEPTIDASE/ENDOPEPTIDASE AMPH"/>
    <property type="match status" value="1"/>
</dbReference>
<evidence type="ECO:0000259" key="7">
    <source>
        <dbReference type="Pfam" id="PF00144"/>
    </source>
</evidence>
<comment type="catalytic activity">
    <reaction evidence="1 5">
        <text>a beta-lactam + H2O = a substituted beta-amino acid</text>
        <dbReference type="Rhea" id="RHEA:20401"/>
        <dbReference type="ChEBI" id="CHEBI:15377"/>
        <dbReference type="ChEBI" id="CHEBI:35627"/>
        <dbReference type="ChEBI" id="CHEBI:140347"/>
        <dbReference type="EC" id="3.5.2.6"/>
    </reaction>
</comment>
<comment type="similarity">
    <text evidence="2 5">Belongs to the class-C beta-lactamase family.</text>
</comment>
<name>A0A132PF12_9MYCO</name>
<protein>
    <recommendedName>
        <fullName evidence="5">Beta-lactamase</fullName>
        <ecNumber evidence="5">3.5.2.6</ecNumber>
    </recommendedName>
</protein>
<dbReference type="EC" id="3.5.2.6" evidence="5"/>
<keyword evidence="6" id="KW-0732">Signal</keyword>
<gene>
    <name evidence="8" type="primary">ampC</name>
    <name evidence="8" type="ORF">AFM11_28010</name>
</gene>